<accession>A0A521FAH4</accession>
<dbReference type="Proteomes" id="UP000317557">
    <property type="component" value="Unassembled WGS sequence"/>
</dbReference>
<dbReference type="RefSeq" id="WP_142455743.1">
    <property type="nucleotide sequence ID" value="NZ_FXTP01000016.1"/>
</dbReference>
<name>A0A521FAH4_9BACT</name>
<dbReference type="PANTHER" id="PTHR37309:SF1">
    <property type="entry name" value="SLR0284 PROTEIN"/>
    <property type="match status" value="1"/>
</dbReference>
<dbReference type="Pfam" id="PF04020">
    <property type="entry name" value="Phage_holin_4_2"/>
    <property type="match status" value="1"/>
</dbReference>
<protein>
    <submittedName>
        <fullName evidence="2">Putative membrane protein</fullName>
    </submittedName>
</protein>
<dbReference type="EMBL" id="FXTP01000016">
    <property type="protein sequence ID" value="SMO93044.1"/>
    <property type="molecule type" value="Genomic_DNA"/>
</dbReference>
<evidence type="ECO:0000256" key="1">
    <source>
        <dbReference type="SAM" id="Phobius"/>
    </source>
</evidence>
<feature type="transmembrane region" description="Helical" evidence="1">
    <location>
        <begin position="27"/>
        <end position="44"/>
    </location>
</feature>
<keyword evidence="1" id="KW-1133">Transmembrane helix</keyword>
<keyword evidence="1" id="KW-0812">Transmembrane</keyword>
<evidence type="ECO:0000313" key="2">
    <source>
        <dbReference type="EMBL" id="SMO93044.1"/>
    </source>
</evidence>
<dbReference type="AlphaFoldDB" id="A0A521FAH4"/>
<sequence length="109" mass="12012">MIWAWILNSVSVYVTAKLLNGVEVKNFWSAVLVAAVLALVNVFIKPVLVILSLPITILTFGLFVWVINALLIMLVDAIIDSFKVKSFGWALAFGLVMSIISWILTSLFG</sequence>
<feature type="transmembrane region" description="Helical" evidence="1">
    <location>
        <begin position="87"/>
        <end position="108"/>
    </location>
</feature>
<dbReference type="InterPro" id="IPR007165">
    <property type="entry name" value="Phage_holin_4_2"/>
</dbReference>
<keyword evidence="3" id="KW-1185">Reference proteome</keyword>
<dbReference type="OrthoDB" id="6402664at2"/>
<feature type="transmembrane region" description="Helical" evidence="1">
    <location>
        <begin position="50"/>
        <end position="75"/>
    </location>
</feature>
<proteinExistence type="predicted"/>
<reference evidence="2 3" key="1">
    <citation type="submission" date="2017-05" db="EMBL/GenBank/DDBJ databases">
        <authorList>
            <person name="Varghese N."/>
            <person name="Submissions S."/>
        </authorList>
    </citation>
    <scope>NUCLEOTIDE SEQUENCE [LARGE SCALE GENOMIC DNA]</scope>
    <source>
        <strain evidence="2 3">DSM 21985</strain>
    </source>
</reference>
<dbReference type="PANTHER" id="PTHR37309">
    <property type="entry name" value="SLR0284 PROTEIN"/>
    <property type="match status" value="1"/>
</dbReference>
<evidence type="ECO:0000313" key="3">
    <source>
        <dbReference type="Proteomes" id="UP000317557"/>
    </source>
</evidence>
<gene>
    <name evidence="2" type="ORF">SAMN06265219_11649</name>
</gene>
<keyword evidence="1" id="KW-0472">Membrane</keyword>
<organism evidence="2 3">
    <name type="scientific">Gracilimonas mengyeensis</name>
    <dbReference type="NCBI Taxonomy" id="1302730"/>
    <lineage>
        <taxon>Bacteria</taxon>
        <taxon>Pseudomonadati</taxon>
        <taxon>Balneolota</taxon>
        <taxon>Balneolia</taxon>
        <taxon>Balneolales</taxon>
        <taxon>Balneolaceae</taxon>
        <taxon>Gracilimonas</taxon>
    </lineage>
</organism>